<dbReference type="InterPro" id="IPR001727">
    <property type="entry name" value="GDT1-like"/>
</dbReference>
<comment type="subcellular location">
    <subcellularLocation>
        <location evidence="1 6">Membrane</location>
        <topology evidence="1 6">Multi-pass membrane protein</topology>
    </subcellularLocation>
</comment>
<dbReference type="Pfam" id="PF01169">
    <property type="entry name" value="GDT1"/>
    <property type="match status" value="1"/>
</dbReference>
<dbReference type="AlphaFoldDB" id="A0ABD2PZ12"/>
<evidence type="ECO:0000256" key="4">
    <source>
        <dbReference type="ARBA" id="ARBA00022989"/>
    </source>
</evidence>
<dbReference type="PANTHER" id="PTHR12608:SF1">
    <property type="entry name" value="TRANSMEMBRANE PROTEIN 165"/>
    <property type="match status" value="1"/>
</dbReference>
<proteinExistence type="inferred from homology"/>
<evidence type="ECO:0000256" key="5">
    <source>
        <dbReference type="ARBA" id="ARBA00023136"/>
    </source>
</evidence>
<name>A0ABD2PZ12_9PLAT</name>
<comment type="similarity">
    <text evidence="2 6">Belongs to the GDT1 family.</text>
</comment>
<evidence type="ECO:0000256" key="2">
    <source>
        <dbReference type="ARBA" id="ARBA00009190"/>
    </source>
</evidence>
<evidence type="ECO:0000313" key="7">
    <source>
        <dbReference type="EMBL" id="KAL3311711.1"/>
    </source>
</evidence>
<dbReference type="PANTHER" id="PTHR12608">
    <property type="entry name" value="TRANSMEMBRANE PROTEIN HTP-1 RELATED"/>
    <property type="match status" value="1"/>
</dbReference>
<organism evidence="7 8">
    <name type="scientific">Cichlidogyrus casuarinus</name>
    <dbReference type="NCBI Taxonomy" id="1844966"/>
    <lineage>
        <taxon>Eukaryota</taxon>
        <taxon>Metazoa</taxon>
        <taxon>Spiralia</taxon>
        <taxon>Lophotrochozoa</taxon>
        <taxon>Platyhelminthes</taxon>
        <taxon>Monogenea</taxon>
        <taxon>Monopisthocotylea</taxon>
        <taxon>Dactylogyridea</taxon>
        <taxon>Ancyrocephalidae</taxon>
        <taxon>Cichlidogyrus</taxon>
    </lineage>
</organism>
<evidence type="ECO:0000313" key="8">
    <source>
        <dbReference type="Proteomes" id="UP001626550"/>
    </source>
</evidence>
<keyword evidence="5 6" id="KW-0472">Membrane</keyword>
<dbReference type="Proteomes" id="UP001626550">
    <property type="component" value="Unassembled WGS sequence"/>
</dbReference>
<feature type="transmembrane region" description="Helical" evidence="6">
    <location>
        <begin position="20"/>
        <end position="36"/>
    </location>
</feature>
<evidence type="ECO:0000256" key="6">
    <source>
        <dbReference type="RuleBase" id="RU365102"/>
    </source>
</evidence>
<dbReference type="GO" id="GO:0016020">
    <property type="term" value="C:membrane"/>
    <property type="evidence" value="ECO:0007669"/>
    <property type="project" value="UniProtKB-SubCell"/>
</dbReference>
<evidence type="ECO:0000256" key="3">
    <source>
        <dbReference type="ARBA" id="ARBA00022692"/>
    </source>
</evidence>
<comment type="caution">
    <text evidence="6">Lacks conserved residue(s) required for the propagation of feature annotation.</text>
</comment>
<sequence length="146" mass="16312">MTVLSSLLGIGFNVIPRNVTLYLSAILFLGFGLKMLKDGYHMSEENAKEEYEEAQQSIGNKDLEGGFQTTEATTKVDKIKHCLSRVCNPVIVEAFVMCFLLEWGDKSQIATIILTSSYAMPFVQDLPLLQDASCHTRYPYAGRKHA</sequence>
<accession>A0ABD2PZ12</accession>
<comment type="caution">
    <text evidence="7">The sequence shown here is derived from an EMBL/GenBank/DDBJ whole genome shotgun (WGS) entry which is preliminary data.</text>
</comment>
<keyword evidence="4 6" id="KW-1133">Transmembrane helix</keyword>
<gene>
    <name evidence="7" type="ORF">Ciccas_009704</name>
</gene>
<keyword evidence="3 6" id="KW-0812">Transmembrane</keyword>
<evidence type="ECO:0000256" key="1">
    <source>
        <dbReference type="ARBA" id="ARBA00004141"/>
    </source>
</evidence>
<dbReference type="EMBL" id="JBJKFK010002055">
    <property type="protein sequence ID" value="KAL3311711.1"/>
    <property type="molecule type" value="Genomic_DNA"/>
</dbReference>
<keyword evidence="8" id="KW-1185">Reference proteome</keyword>
<reference evidence="7 8" key="1">
    <citation type="submission" date="2024-11" db="EMBL/GenBank/DDBJ databases">
        <title>Adaptive evolution of stress response genes in parasites aligns with host niche diversity.</title>
        <authorList>
            <person name="Hahn C."/>
            <person name="Resl P."/>
        </authorList>
    </citation>
    <scope>NUCLEOTIDE SEQUENCE [LARGE SCALE GENOMIC DNA]</scope>
    <source>
        <strain evidence="7">EGGRZ-B1_66</strain>
        <tissue evidence="7">Body</tissue>
    </source>
</reference>
<protein>
    <recommendedName>
        <fullName evidence="6">GDT1 family protein</fullName>
    </recommendedName>
</protein>